<dbReference type="Gene3D" id="3.20.20.70">
    <property type="entry name" value="Aldolase class I"/>
    <property type="match status" value="2"/>
</dbReference>
<reference evidence="8" key="2">
    <citation type="submission" date="2021-01" db="EMBL/GenBank/DDBJ databases">
        <title>Pan-genome distribution and transcriptional activeness of fungal secondary metabolism genes in Aspergillus section Fumigati.</title>
        <authorList>
            <person name="Takahashi H."/>
            <person name="Umemura M."/>
            <person name="Ninomiya A."/>
            <person name="Kusuya Y."/>
            <person name="Urayama S."/>
            <person name="Shimizu M."/>
            <person name="Watanabe A."/>
            <person name="Kamei K."/>
            <person name="Yaguchi T."/>
            <person name="Hagiwara D."/>
        </authorList>
    </citation>
    <scope>NUCLEOTIDE SEQUENCE</scope>
    <source>
        <strain evidence="8">IFM 46973</strain>
    </source>
</reference>
<dbReference type="GO" id="GO:0050661">
    <property type="term" value="F:NADP binding"/>
    <property type="evidence" value="ECO:0007669"/>
    <property type="project" value="InterPro"/>
</dbReference>
<feature type="region of interest" description="Disordered" evidence="6">
    <location>
        <begin position="19"/>
        <end position="38"/>
    </location>
</feature>
<evidence type="ECO:0000256" key="6">
    <source>
        <dbReference type="SAM" id="MobiDB-lite"/>
    </source>
</evidence>
<accession>A0A8E0V3M8</accession>
<evidence type="ECO:0000256" key="3">
    <source>
        <dbReference type="ARBA" id="ARBA00022643"/>
    </source>
</evidence>
<evidence type="ECO:0000256" key="5">
    <source>
        <dbReference type="ARBA" id="ARBA00023002"/>
    </source>
</evidence>
<keyword evidence="5" id="KW-0560">Oxidoreductase</keyword>
<dbReference type="EMBL" id="BBXM02000007">
    <property type="protein sequence ID" value="GIC92801.1"/>
    <property type="molecule type" value="Genomic_DNA"/>
</dbReference>
<keyword evidence="3" id="KW-0288">FMN</keyword>
<dbReference type="GO" id="GO:0010181">
    <property type="term" value="F:FMN binding"/>
    <property type="evidence" value="ECO:0007669"/>
    <property type="project" value="InterPro"/>
</dbReference>
<dbReference type="GeneID" id="66996751"/>
<dbReference type="GO" id="GO:0003959">
    <property type="term" value="F:NADPH dehydrogenase activity"/>
    <property type="evidence" value="ECO:0007669"/>
    <property type="project" value="InterPro"/>
</dbReference>
<dbReference type="Pfam" id="PF00724">
    <property type="entry name" value="Oxidored_FMN"/>
    <property type="match status" value="1"/>
</dbReference>
<organism evidence="8 9">
    <name type="scientific">Aspergillus udagawae</name>
    <dbReference type="NCBI Taxonomy" id="91492"/>
    <lineage>
        <taxon>Eukaryota</taxon>
        <taxon>Fungi</taxon>
        <taxon>Dikarya</taxon>
        <taxon>Ascomycota</taxon>
        <taxon>Pezizomycotina</taxon>
        <taxon>Eurotiomycetes</taxon>
        <taxon>Eurotiomycetidae</taxon>
        <taxon>Eurotiales</taxon>
        <taxon>Aspergillaceae</taxon>
        <taxon>Aspergillus</taxon>
        <taxon>Aspergillus subgen. Fumigati</taxon>
    </lineage>
</organism>
<feature type="domain" description="NADH:flavin oxidoreductase/NADH oxidase N-terminal" evidence="7">
    <location>
        <begin position="40"/>
        <end position="226"/>
    </location>
</feature>
<evidence type="ECO:0000256" key="4">
    <source>
        <dbReference type="ARBA" id="ARBA00022857"/>
    </source>
</evidence>
<dbReference type="PANTHER" id="PTHR43303:SF4">
    <property type="entry name" value="NADPH DEHYDROGENASE C23G7.10C-RELATED"/>
    <property type="match status" value="1"/>
</dbReference>
<evidence type="ECO:0000256" key="1">
    <source>
        <dbReference type="ARBA" id="ARBA00001917"/>
    </source>
</evidence>
<evidence type="ECO:0000259" key="7">
    <source>
        <dbReference type="Pfam" id="PF00724"/>
    </source>
</evidence>
<dbReference type="PANTHER" id="PTHR43303">
    <property type="entry name" value="NADPH DEHYDROGENASE C23G7.10C-RELATED"/>
    <property type="match status" value="1"/>
</dbReference>
<name>A0A8E0V3M8_9EURO</name>
<evidence type="ECO:0000256" key="2">
    <source>
        <dbReference type="ARBA" id="ARBA00022630"/>
    </source>
</evidence>
<sequence length="305" mass="32597">MAWPNVPIKAAEGISYFTPAQSPPAGTARNPQTSGKPIPKLFQPLTIRGQTFQNRLGVAPMCQYSAEDGHMTAWHMAHYGGIAQRGPGMIIIEATAVVPEGRITPACVGLWKDSQIAPLKQVVEFAHSQGQKIGIQLAHAGRKASTVPPWLGGVTATNAVGGWTENVKAPSAIPFAEGDIVPKEMTKEDIQGVKDAWAAATKRALAAGVDFIEIHSAHGYLLQMLVSAVGTINSGVLAEKVLSEDDVDVILVGRAFQRDSGLAWAFAKDLDTEIAMAAQIRWGFTSFRNASEYIQPNSLKASIFD</sequence>
<reference evidence="8" key="1">
    <citation type="journal article" date="2015" name="Genome Announc.">
        <title>Draft Genome Sequence of the Pathogenic Filamentous Fungus Aspergillus udagawae Strain IFM 46973T.</title>
        <authorList>
            <person name="Kusuya Y."/>
            <person name="Takahashi-Nakaguchi A."/>
            <person name="Takahashi H."/>
            <person name="Yaguchi T."/>
        </authorList>
    </citation>
    <scope>NUCLEOTIDE SEQUENCE</scope>
    <source>
        <strain evidence="8">IFM 46973</strain>
    </source>
</reference>
<dbReference type="InterPro" id="IPR001155">
    <property type="entry name" value="OxRdtase_FMN_N"/>
</dbReference>
<keyword evidence="2" id="KW-0285">Flavoprotein</keyword>
<protein>
    <recommendedName>
        <fullName evidence="7">NADH:flavin oxidoreductase/NADH oxidase N-terminal domain-containing protein</fullName>
    </recommendedName>
</protein>
<dbReference type="InterPro" id="IPR044152">
    <property type="entry name" value="YqjM-like"/>
</dbReference>
<dbReference type="InterPro" id="IPR013785">
    <property type="entry name" value="Aldolase_TIM"/>
</dbReference>
<evidence type="ECO:0000313" key="8">
    <source>
        <dbReference type="EMBL" id="GIC92801.1"/>
    </source>
</evidence>
<gene>
    <name evidence="8" type="ORF">Aud_009274</name>
</gene>
<dbReference type="SUPFAM" id="SSF51395">
    <property type="entry name" value="FMN-linked oxidoreductases"/>
    <property type="match status" value="1"/>
</dbReference>
<evidence type="ECO:0000313" key="9">
    <source>
        <dbReference type="Proteomes" id="UP000036893"/>
    </source>
</evidence>
<dbReference type="RefSeq" id="XP_043150067.1">
    <property type="nucleotide sequence ID" value="XM_043294132.1"/>
</dbReference>
<proteinExistence type="predicted"/>
<keyword evidence="4" id="KW-0521">NADP</keyword>
<comment type="cofactor">
    <cofactor evidence="1">
        <name>FMN</name>
        <dbReference type="ChEBI" id="CHEBI:58210"/>
    </cofactor>
</comment>
<dbReference type="Proteomes" id="UP000036893">
    <property type="component" value="Unassembled WGS sequence"/>
</dbReference>
<dbReference type="AlphaFoldDB" id="A0A8E0V3M8"/>
<comment type="caution">
    <text evidence="8">The sequence shown here is derived from an EMBL/GenBank/DDBJ whole genome shotgun (WGS) entry which is preliminary data.</text>
</comment>